<evidence type="ECO:0000256" key="2">
    <source>
        <dbReference type="ARBA" id="ARBA00004370"/>
    </source>
</evidence>
<dbReference type="PRINTS" id="PR00344">
    <property type="entry name" value="BCTRLSENSOR"/>
</dbReference>
<dbReference type="InterPro" id="IPR003661">
    <property type="entry name" value="HisK_dim/P_dom"/>
</dbReference>
<evidence type="ECO:0000259" key="15">
    <source>
        <dbReference type="PROSITE" id="PS50885"/>
    </source>
</evidence>
<evidence type="ECO:0000259" key="14">
    <source>
        <dbReference type="PROSITE" id="PS50109"/>
    </source>
</evidence>
<dbReference type="GO" id="GO:0005524">
    <property type="term" value="F:ATP binding"/>
    <property type="evidence" value="ECO:0007669"/>
    <property type="project" value="UniProtKB-KW"/>
</dbReference>
<keyword evidence="7" id="KW-0547">Nucleotide-binding</keyword>
<organism evidence="16 17">
    <name type="scientific">Solilutibacter pythonis</name>
    <dbReference type="NCBI Taxonomy" id="2483112"/>
    <lineage>
        <taxon>Bacteria</taxon>
        <taxon>Pseudomonadati</taxon>
        <taxon>Pseudomonadota</taxon>
        <taxon>Gammaproteobacteria</taxon>
        <taxon>Lysobacterales</taxon>
        <taxon>Lysobacteraceae</taxon>
        <taxon>Solilutibacter</taxon>
    </lineage>
</organism>
<dbReference type="InterPro" id="IPR005467">
    <property type="entry name" value="His_kinase_dom"/>
</dbReference>
<dbReference type="PROSITE" id="PS50885">
    <property type="entry name" value="HAMP"/>
    <property type="match status" value="1"/>
</dbReference>
<dbReference type="InterPro" id="IPR036097">
    <property type="entry name" value="HisK_dim/P_sf"/>
</dbReference>
<dbReference type="GO" id="GO:0000155">
    <property type="term" value="F:phosphorelay sensor kinase activity"/>
    <property type="evidence" value="ECO:0007669"/>
    <property type="project" value="InterPro"/>
</dbReference>
<dbReference type="CDD" id="cd16954">
    <property type="entry name" value="HATPase_PhoQ-like"/>
    <property type="match status" value="1"/>
</dbReference>
<keyword evidence="11" id="KW-0902">Two-component regulatory system</keyword>
<feature type="transmembrane region" description="Helical" evidence="13">
    <location>
        <begin position="190"/>
        <end position="209"/>
    </location>
</feature>
<dbReference type="CDD" id="cd00082">
    <property type="entry name" value="HisKA"/>
    <property type="match status" value="1"/>
</dbReference>
<evidence type="ECO:0000256" key="10">
    <source>
        <dbReference type="ARBA" id="ARBA00022989"/>
    </source>
</evidence>
<dbReference type="PANTHER" id="PTHR45436:SF4">
    <property type="entry name" value="SENSOR PROTEIN PHOQ"/>
    <property type="match status" value="1"/>
</dbReference>
<dbReference type="Proteomes" id="UP000275012">
    <property type="component" value="Unassembled WGS sequence"/>
</dbReference>
<dbReference type="EMBL" id="RFLY01000006">
    <property type="protein sequence ID" value="RMH93393.1"/>
    <property type="molecule type" value="Genomic_DNA"/>
</dbReference>
<dbReference type="InterPro" id="IPR050428">
    <property type="entry name" value="TCS_sensor_his_kinase"/>
</dbReference>
<evidence type="ECO:0000256" key="5">
    <source>
        <dbReference type="ARBA" id="ARBA00022679"/>
    </source>
</evidence>
<comment type="subcellular location">
    <subcellularLocation>
        <location evidence="2">Membrane</location>
    </subcellularLocation>
</comment>
<evidence type="ECO:0000313" key="16">
    <source>
        <dbReference type="EMBL" id="RMH93393.1"/>
    </source>
</evidence>
<evidence type="ECO:0000313" key="17">
    <source>
        <dbReference type="Proteomes" id="UP000275012"/>
    </source>
</evidence>
<dbReference type="PANTHER" id="PTHR45436">
    <property type="entry name" value="SENSOR HISTIDINE KINASE YKOH"/>
    <property type="match status" value="1"/>
</dbReference>
<dbReference type="Gene3D" id="3.30.565.10">
    <property type="entry name" value="Histidine kinase-like ATPase, C-terminal domain"/>
    <property type="match status" value="1"/>
</dbReference>
<accession>A0A3M2HZR6</accession>
<dbReference type="InterPro" id="IPR004358">
    <property type="entry name" value="Sig_transdc_His_kin-like_C"/>
</dbReference>
<evidence type="ECO:0000256" key="1">
    <source>
        <dbReference type="ARBA" id="ARBA00000085"/>
    </source>
</evidence>
<evidence type="ECO:0000256" key="13">
    <source>
        <dbReference type="SAM" id="Phobius"/>
    </source>
</evidence>
<evidence type="ECO:0000256" key="3">
    <source>
        <dbReference type="ARBA" id="ARBA00012438"/>
    </source>
</evidence>
<dbReference type="InterPro" id="IPR003660">
    <property type="entry name" value="HAMP_dom"/>
</dbReference>
<dbReference type="EC" id="2.7.13.3" evidence="3"/>
<keyword evidence="17" id="KW-1185">Reference proteome</keyword>
<comment type="caution">
    <text evidence="16">The sequence shown here is derived from an EMBL/GenBank/DDBJ whole genome shotgun (WGS) entry which is preliminary data.</text>
</comment>
<dbReference type="GO" id="GO:0005886">
    <property type="term" value="C:plasma membrane"/>
    <property type="evidence" value="ECO:0007669"/>
    <property type="project" value="TreeGrafter"/>
</dbReference>
<keyword evidence="4" id="KW-0597">Phosphoprotein</keyword>
<sequence length="471" mass="51874">MAVRSHRRLAYFRMAMFWHPRSLATRQLLAAGLGLLAFLTLVGLALDRAFVDTAERNMRERLASYALAYAAGIEFDVDGYLVPPYRAPDPRLERPGSGLYVELLVPNGHWRSMSSEGPVLPAGQRLEKDSVRFEGPLPMQNINGALGEIYRYSRSFTAPGARGEDTPYTIHVMEDTRLLAAQINVFRSALWTYLGAAALILLLLQLLALRWSLSPLRQVIAELDRVKLGRASRMSGFHPRELQPLTDSINAFIESERTHLERQRNTLADLAHSLKTPLAVLRARLDSGAPDAELRDELDTQLERMNALVSYQLSRAASGGHKLFATPVPILPQAEQIVLGLEKIYAAKGVLCEFEIDESAHFHGETGDLQELLGNLLENAFKWAKSRVLLTVAKDAGALLLAVDDDGPGIPREKIAVVLQRGVRGDERVQGHGIGLSIVQDIIQGYGGELLVSASAELGGARFEVRLPASR</sequence>
<feature type="domain" description="Histidine kinase" evidence="14">
    <location>
        <begin position="269"/>
        <end position="471"/>
    </location>
</feature>
<keyword evidence="8" id="KW-0418">Kinase</keyword>
<dbReference type="SMART" id="SM00387">
    <property type="entry name" value="HATPase_c"/>
    <property type="match status" value="1"/>
</dbReference>
<dbReference type="Pfam" id="PF02518">
    <property type="entry name" value="HATPase_c"/>
    <property type="match status" value="1"/>
</dbReference>
<dbReference type="SMART" id="SM00388">
    <property type="entry name" value="HisKA"/>
    <property type="match status" value="1"/>
</dbReference>
<dbReference type="PROSITE" id="PS50109">
    <property type="entry name" value="HIS_KIN"/>
    <property type="match status" value="1"/>
</dbReference>
<dbReference type="Gene3D" id="1.10.287.130">
    <property type="match status" value="1"/>
</dbReference>
<name>A0A3M2HZR6_9GAMM</name>
<dbReference type="SUPFAM" id="SSF47384">
    <property type="entry name" value="Homodimeric domain of signal transducing histidine kinase"/>
    <property type="match status" value="1"/>
</dbReference>
<evidence type="ECO:0000256" key="4">
    <source>
        <dbReference type="ARBA" id="ARBA00022553"/>
    </source>
</evidence>
<dbReference type="AlphaFoldDB" id="A0A3M2HZR6"/>
<evidence type="ECO:0000256" key="7">
    <source>
        <dbReference type="ARBA" id="ARBA00022741"/>
    </source>
</evidence>
<comment type="catalytic activity">
    <reaction evidence="1">
        <text>ATP + protein L-histidine = ADP + protein N-phospho-L-histidine.</text>
        <dbReference type="EC" id="2.7.13.3"/>
    </reaction>
</comment>
<keyword evidence="6 13" id="KW-0812">Transmembrane</keyword>
<evidence type="ECO:0000256" key="8">
    <source>
        <dbReference type="ARBA" id="ARBA00022777"/>
    </source>
</evidence>
<dbReference type="SUPFAM" id="SSF55874">
    <property type="entry name" value="ATPase domain of HSP90 chaperone/DNA topoisomerase II/histidine kinase"/>
    <property type="match status" value="1"/>
</dbReference>
<keyword evidence="12 13" id="KW-0472">Membrane</keyword>
<gene>
    <name evidence="16" type="ORF">EBB59_05820</name>
</gene>
<keyword evidence="5" id="KW-0808">Transferase</keyword>
<evidence type="ECO:0000256" key="12">
    <source>
        <dbReference type="ARBA" id="ARBA00023136"/>
    </source>
</evidence>
<dbReference type="InterPro" id="IPR003594">
    <property type="entry name" value="HATPase_dom"/>
</dbReference>
<evidence type="ECO:0000256" key="11">
    <source>
        <dbReference type="ARBA" id="ARBA00023012"/>
    </source>
</evidence>
<dbReference type="InterPro" id="IPR058619">
    <property type="entry name" value="PhoQ/CarS-like_HATPase"/>
</dbReference>
<dbReference type="OrthoDB" id="9809567at2"/>
<feature type="domain" description="HAMP" evidence="15">
    <location>
        <begin position="210"/>
        <end position="261"/>
    </location>
</feature>
<evidence type="ECO:0000256" key="9">
    <source>
        <dbReference type="ARBA" id="ARBA00022840"/>
    </source>
</evidence>
<dbReference type="InterPro" id="IPR036890">
    <property type="entry name" value="HATPase_C_sf"/>
</dbReference>
<keyword evidence="10 13" id="KW-1133">Transmembrane helix</keyword>
<proteinExistence type="predicted"/>
<reference evidence="16 17" key="1">
    <citation type="submission" date="2018-10" db="EMBL/GenBank/DDBJ databases">
        <title>Proposal of Lysobacter pythonis sp. nov. isolated from royal pythons (Python regius).</title>
        <authorList>
            <person name="Hans-Juergen B."/>
            <person name="Huptas C."/>
            <person name="Sandra B."/>
            <person name="Igor L."/>
            <person name="Joachim S."/>
            <person name="Siegfried S."/>
            <person name="Mareike W."/>
            <person name="Peter K."/>
        </authorList>
    </citation>
    <scope>NUCLEOTIDE SEQUENCE [LARGE SCALE GENOMIC DNA]</scope>
    <source>
        <strain evidence="16 17">4284/11</strain>
    </source>
</reference>
<evidence type="ECO:0000256" key="6">
    <source>
        <dbReference type="ARBA" id="ARBA00022692"/>
    </source>
</evidence>
<protein>
    <recommendedName>
        <fullName evidence="3">histidine kinase</fullName>
        <ecNumber evidence="3">2.7.13.3</ecNumber>
    </recommendedName>
</protein>
<keyword evidence="9" id="KW-0067">ATP-binding</keyword>